<dbReference type="GO" id="GO:0015105">
    <property type="term" value="F:arsenite transmembrane transporter activity"/>
    <property type="evidence" value="ECO:0007669"/>
    <property type="project" value="InterPro"/>
</dbReference>
<keyword evidence="7 8" id="KW-0472">Membrane</keyword>
<dbReference type="Proteomes" id="UP000198836">
    <property type="component" value="Unassembled WGS sequence"/>
</dbReference>
<evidence type="ECO:0000256" key="4">
    <source>
        <dbReference type="ARBA" id="ARBA00022475"/>
    </source>
</evidence>
<accession>A0A1I0TLQ5</accession>
<comment type="similarity">
    <text evidence="2">Belongs to the CitM (TC 2.A.11) transporter family.</text>
</comment>
<name>A0A1I0TLQ5_9SPHI</name>
<feature type="transmembrane region" description="Helical" evidence="8">
    <location>
        <begin position="215"/>
        <end position="237"/>
    </location>
</feature>
<dbReference type="RefSeq" id="WP_090984848.1">
    <property type="nucleotide sequence ID" value="NZ_FOJM01000011.1"/>
</dbReference>
<feature type="transmembrane region" description="Helical" evidence="8">
    <location>
        <begin position="137"/>
        <end position="156"/>
    </location>
</feature>
<evidence type="ECO:0000256" key="2">
    <source>
        <dbReference type="ARBA" id="ARBA00009843"/>
    </source>
</evidence>
<keyword evidence="6 8" id="KW-1133">Transmembrane helix</keyword>
<dbReference type="CDD" id="cd01118">
    <property type="entry name" value="ArsB_permease"/>
    <property type="match status" value="1"/>
</dbReference>
<keyword evidence="4" id="KW-1003">Cell membrane</keyword>
<proteinExistence type="inferred from homology"/>
<evidence type="ECO:0000313" key="10">
    <source>
        <dbReference type="EMBL" id="SFA52674.1"/>
    </source>
</evidence>
<feature type="transmembrane region" description="Helical" evidence="8">
    <location>
        <begin position="272"/>
        <end position="291"/>
    </location>
</feature>
<gene>
    <name evidence="10" type="ORF">SAMN04488511_11198</name>
</gene>
<evidence type="ECO:0000313" key="11">
    <source>
        <dbReference type="Proteomes" id="UP000198836"/>
    </source>
</evidence>
<feature type="transmembrane region" description="Helical" evidence="8">
    <location>
        <begin position="98"/>
        <end position="125"/>
    </location>
</feature>
<dbReference type="EMBL" id="FOJM01000011">
    <property type="protein sequence ID" value="SFA52674.1"/>
    <property type="molecule type" value="Genomic_DNA"/>
</dbReference>
<comment type="subcellular location">
    <subcellularLocation>
        <location evidence="1">Cell membrane</location>
        <topology evidence="1">Multi-pass membrane protein</topology>
    </subcellularLocation>
</comment>
<keyword evidence="3" id="KW-0813">Transport</keyword>
<feature type="transmembrane region" description="Helical" evidence="8">
    <location>
        <begin position="243"/>
        <end position="260"/>
    </location>
</feature>
<evidence type="ECO:0000256" key="7">
    <source>
        <dbReference type="ARBA" id="ARBA00023136"/>
    </source>
</evidence>
<evidence type="ECO:0000256" key="8">
    <source>
        <dbReference type="SAM" id="Phobius"/>
    </source>
</evidence>
<evidence type="ECO:0000256" key="6">
    <source>
        <dbReference type="ARBA" id="ARBA00022989"/>
    </source>
</evidence>
<organism evidence="10 11">
    <name type="scientific">Pedobacter suwonensis</name>
    <dbReference type="NCBI Taxonomy" id="332999"/>
    <lineage>
        <taxon>Bacteria</taxon>
        <taxon>Pseudomonadati</taxon>
        <taxon>Bacteroidota</taxon>
        <taxon>Sphingobacteriia</taxon>
        <taxon>Sphingobacteriales</taxon>
        <taxon>Sphingobacteriaceae</taxon>
        <taxon>Pedobacter</taxon>
    </lineage>
</organism>
<keyword evidence="11" id="KW-1185">Reference proteome</keyword>
<evidence type="ECO:0000256" key="5">
    <source>
        <dbReference type="ARBA" id="ARBA00022692"/>
    </source>
</evidence>
<dbReference type="Pfam" id="PF03600">
    <property type="entry name" value="CitMHS"/>
    <property type="match status" value="1"/>
</dbReference>
<dbReference type="InterPro" id="IPR004680">
    <property type="entry name" value="Cit_transptr-like_dom"/>
</dbReference>
<reference evidence="11" key="1">
    <citation type="submission" date="2016-10" db="EMBL/GenBank/DDBJ databases">
        <authorList>
            <person name="Varghese N."/>
            <person name="Submissions S."/>
        </authorList>
    </citation>
    <scope>NUCLEOTIDE SEQUENCE [LARGE SCALE GENOMIC DNA]</scope>
    <source>
        <strain evidence="11">DSM 18130</strain>
    </source>
</reference>
<feature type="transmembrane region" description="Helical" evidence="8">
    <location>
        <begin position="362"/>
        <end position="381"/>
    </location>
</feature>
<dbReference type="PANTHER" id="PTHR43302:SF5">
    <property type="entry name" value="TRANSPORTER ARSB-RELATED"/>
    <property type="match status" value="1"/>
</dbReference>
<feature type="transmembrane region" description="Helical" evidence="8">
    <location>
        <begin position="176"/>
        <end position="194"/>
    </location>
</feature>
<dbReference type="AlphaFoldDB" id="A0A1I0TLQ5"/>
<evidence type="ECO:0000259" key="9">
    <source>
        <dbReference type="Pfam" id="PF03600"/>
    </source>
</evidence>
<feature type="transmembrane region" description="Helical" evidence="8">
    <location>
        <begin position="28"/>
        <end position="49"/>
    </location>
</feature>
<feature type="domain" description="Citrate transporter-like" evidence="9">
    <location>
        <begin position="18"/>
        <end position="347"/>
    </location>
</feature>
<dbReference type="GO" id="GO:0005886">
    <property type="term" value="C:plasma membrane"/>
    <property type="evidence" value="ECO:0007669"/>
    <property type="project" value="UniProtKB-SubCell"/>
</dbReference>
<sequence>MDNILIWIISFLAIAGVIIRPFKVTEAVYAVFGAALLLLFQLITFSDAFSGIAKGLDVYLFLTGMMLLAETAREEKLFDWLAAHATIRAKGSSGRLFLLIYLVGVVVTTFLSNDATAVVLTPAVAAAVKAAKVEKPLPYLLICAFIANAASFVLPISNPANLVIYGTNMPSLMHWLSLYLIPSICAITVTYFVLRFSQRECFKQKIITEINLPEISPGGKTALIGICVTATVLLAASAMNMELGLPTLITGIITSAVVLTRARKNPVNVIKGISWTVLPLVAGLFVVVEALNKTGMAQHLSALLNDAIAQSETAAVWLSGTVTAIACNLMNNLPAGLIAGSVLQNAHAPDLVKSAVLIGVDLGPNLSITGSLATILWLVALRREGQKVSAWTFLKLGSVIMTTALIAAILSLWI</sequence>
<evidence type="ECO:0000256" key="1">
    <source>
        <dbReference type="ARBA" id="ARBA00004651"/>
    </source>
</evidence>
<evidence type="ECO:0000256" key="3">
    <source>
        <dbReference type="ARBA" id="ARBA00022448"/>
    </source>
</evidence>
<dbReference type="InterPro" id="IPR000802">
    <property type="entry name" value="Arsenical_pump_ArsB"/>
</dbReference>
<dbReference type="STRING" id="332999.SAMN04488511_11198"/>
<dbReference type="OrthoDB" id="9774335at2"/>
<keyword evidence="5 8" id="KW-0812">Transmembrane</keyword>
<dbReference type="PRINTS" id="PR00758">
    <property type="entry name" value="ARSENICPUMP"/>
</dbReference>
<protein>
    <submittedName>
        <fullName evidence="10">Arsenite efflux membrane protein ArsB</fullName>
    </submittedName>
</protein>
<dbReference type="PANTHER" id="PTHR43302">
    <property type="entry name" value="TRANSPORTER ARSB-RELATED"/>
    <property type="match status" value="1"/>
</dbReference>
<feature type="transmembrane region" description="Helical" evidence="8">
    <location>
        <begin position="393"/>
        <end position="413"/>
    </location>
</feature>
<feature type="transmembrane region" description="Helical" evidence="8">
    <location>
        <begin position="5"/>
        <end position="22"/>
    </location>
</feature>